<proteinExistence type="evidence at transcript level"/>
<organism evidence="1">
    <name type="scientific">Rhipicephalus pulchellus</name>
    <name type="common">Yellow backed tick</name>
    <name type="synonym">Dermacentor pulchellus</name>
    <dbReference type="NCBI Taxonomy" id="72859"/>
    <lineage>
        <taxon>Eukaryota</taxon>
        <taxon>Metazoa</taxon>
        <taxon>Ecdysozoa</taxon>
        <taxon>Arthropoda</taxon>
        <taxon>Chelicerata</taxon>
        <taxon>Arachnida</taxon>
        <taxon>Acari</taxon>
        <taxon>Parasitiformes</taxon>
        <taxon>Ixodida</taxon>
        <taxon>Ixodoidea</taxon>
        <taxon>Ixodidae</taxon>
        <taxon>Rhipicephalinae</taxon>
        <taxon>Rhipicephalus</taxon>
        <taxon>Rhipicephalus</taxon>
    </lineage>
</organism>
<dbReference type="AlphaFoldDB" id="L7LXR5"/>
<sequence>MICFLQLTIDAARVSFTSKFLFPACLTGGSNALTWHPVFATFRSWLRYRARPRRSLSYTYLDNEPLRATAYAPFEFDFAAAAQKKSHA</sequence>
<reference evidence="1" key="2">
    <citation type="journal article" date="2015" name="J. Proteomics">
        <title>Sexual differences in the sialomes of the zebra tick, Rhipicephalus pulchellus.</title>
        <authorList>
            <person name="Tan A.W."/>
            <person name="Francischetti I.M."/>
            <person name="Slovak M."/>
            <person name="Kini R.M."/>
            <person name="Ribeiro J.M."/>
        </authorList>
    </citation>
    <scope>NUCLEOTIDE SEQUENCE</scope>
    <source>
        <tissue evidence="1">Salivary gland</tissue>
    </source>
</reference>
<dbReference type="EMBL" id="GACK01009395">
    <property type="protein sequence ID" value="JAA55639.1"/>
    <property type="molecule type" value="mRNA"/>
</dbReference>
<accession>L7LXR5</accession>
<reference evidence="1" key="1">
    <citation type="submission" date="2012-11" db="EMBL/GenBank/DDBJ databases">
        <authorList>
            <person name="Lucero-Rivera Y.E."/>
            <person name="Tovar-Ramirez D."/>
        </authorList>
    </citation>
    <scope>NUCLEOTIDE SEQUENCE</scope>
    <source>
        <tissue evidence="1">Salivary gland</tissue>
    </source>
</reference>
<evidence type="ECO:0000313" key="1">
    <source>
        <dbReference type="EMBL" id="JAA55639.1"/>
    </source>
</evidence>
<name>L7LXR5_RHIPC</name>
<protein>
    <submittedName>
        <fullName evidence="1">Uncharacterized protein</fullName>
    </submittedName>
</protein>